<keyword evidence="3" id="KW-1185">Reference proteome</keyword>
<dbReference type="OrthoDB" id="3483554at2759"/>
<feature type="domain" description="DUF7587" evidence="1">
    <location>
        <begin position="41"/>
        <end position="179"/>
    </location>
</feature>
<dbReference type="Proteomes" id="UP000325579">
    <property type="component" value="Unassembled WGS sequence"/>
</dbReference>
<dbReference type="Pfam" id="PF24494">
    <property type="entry name" value="DUF7587"/>
    <property type="match status" value="1"/>
</dbReference>
<proteinExistence type="predicted"/>
<evidence type="ECO:0000313" key="2">
    <source>
        <dbReference type="EMBL" id="KAE8405890.1"/>
    </source>
</evidence>
<name>A0A5N7DHJ3_9EURO</name>
<reference evidence="2 3" key="1">
    <citation type="submission" date="2019-04" db="EMBL/GenBank/DDBJ databases">
        <authorList>
            <consortium name="DOE Joint Genome Institute"/>
            <person name="Mondo S."/>
            <person name="Kjaerbolling I."/>
            <person name="Vesth T."/>
            <person name="Frisvad J.C."/>
            <person name="Nybo J.L."/>
            <person name="Theobald S."/>
            <person name="Kildgaard S."/>
            <person name="Isbrandt T."/>
            <person name="Kuo A."/>
            <person name="Sato A."/>
            <person name="Lyhne E.K."/>
            <person name="Kogle M.E."/>
            <person name="Wiebenga A."/>
            <person name="Kun R.S."/>
            <person name="Lubbers R.J."/>
            <person name="Makela M.R."/>
            <person name="Barry K."/>
            <person name="Chovatia M."/>
            <person name="Clum A."/>
            <person name="Daum C."/>
            <person name="Haridas S."/>
            <person name="He G."/>
            <person name="LaButti K."/>
            <person name="Lipzen A."/>
            <person name="Riley R."/>
            <person name="Salamov A."/>
            <person name="Simmons B.A."/>
            <person name="Magnuson J.K."/>
            <person name="Henrissat B."/>
            <person name="Mortensen U.H."/>
            <person name="Larsen T.O."/>
            <person name="Devries R.P."/>
            <person name="Grigoriev I.V."/>
            <person name="Machida M."/>
            <person name="Baker S.E."/>
            <person name="Andersen M.R."/>
            <person name="Cantor M.N."/>
            <person name="Hua S.X."/>
        </authorList>
    </citation>
    <scope>NUCLEOTIDE SEQUENCE [LARGE SCALE GENOMIC DNA]</scope>
    <source>
        <strain evidence="2 3">CBS 119388</strain>
    </source>
</reference>
<protein>
    <recommendedName>
        <fullName evidence="1">DUF7587 domain-containing protein</fullName>
    </recommendedName>
</protein>
<dbReference type="AlphaFoldDB" id="A0A5N7DHJ3"/>
<organism evidence="2 3">
    <name type="scientific">Aspergillus pseudonomiae</name>
    <dbReference type="NCBI Taxonomy" id="1506151"/>
    <lineage>
        <taxon>Eukaryota</taxon>
        <taxon>Fungi</taxon>
        <taxon>Dikarya</taxon>
        <taxon>Ascomycota</taxon>
        <taxon>Pezizomycotina</taxon>
        <taxon>Eurotiomycetes</taxon>
        <taxon>Eurotiomycetidae</taxon>
        <taxon>Eurotiales</taxon>
        <taxon>Aspergillaceae</taxon>
        <taxon>Aspergillus</taxon>
        <taxon>Aspergillus subgen. Circumdati</taxon>
    </lineage>
</organism>
<evidence type="ECO:0000259" key="1">
    <source>
        <dbReference type="Pfam" id="PF24494"/>
    </source>
</evidence>
<dbReference type="GeneID" id="43666206"/>
<evidence type="ECO:0000313" key="3">
    <source>
        <dbReference type="Proteomes" id="UP000325579"/>
    </source>
</evidence>
<sequence length="253" mass="28765">MAQASMLTQAIAPIPLEYIPAPTEEEMHPWYQAYRLDLDQPLLRVWDSHSGVKPTSTNCMYARCPCKLLDTFETRAISLAIHAHPGNQTPTPYISFTTSAGAVQRYAKVRAWKRGSQMLTVVNPRVRAANGRHLLSVVNEMRYYGVRDPLGMSCDEDEYLCLWMVSEEEVVGHWEWSELAKLDDCARKISRGWGNISDEGDSLRLEYSPNKRQDSSSEAYSKLFEDYSDLSDSYYESEANAIAYLLNPSEDES</sequence>
<gene>
    <name evidence="2" type="ORF">BDV37DRAFT_244261</name>
</gene>
<dbReference type="EMBL" id="ML736757">
    <property type="protein sequence ID" value="KAE8405890.1"/>
    <property type="molecule type" value="Genomic_DNA"/>
</dbReference>
<dbReference type="InterPro" id="IPR056009">
    <property type="entry name" value="DUF7587"/>
</dbReference>
<accession>A0A5N7DHJ3</accession>
<dbReference type="RefSeq" id="XP_031943209.1">
    <property type="nucleotide sequence ID" value="XM_032081515.1"/>
</dbReference>